<dbReference type="AlphaFoldDB" id="A0A927FH84"/>
<evidence type="ECO:0000256" key="8">
    <source>
        <dbReference type="SAM" id="Phobius"/>
    </source>
</evidence>
<dbReference type="InterPro" id="IPR007227">
    <property type="entry name" value="Cell_shape_determining_MreD"/>
</dbReference>
<accession>A0A927FH84</accession>
<proteinExistence type="inferred from homology"/>
<gene>
    <name evidence="9" type="primary">mreD</name>
    <name evidence="9" type="ORF">IC609_05210</name>
</gene>
<dbReference type="Proteomes" id="UP000647424">
    <property type="component" value="Unassembled WGS sequence"/>
</dbReference>
<dbReference type="PANTHER" id="PTHR37484">
    <property type="entry name" value="ROD SHAPE-DETERMINING PROTEIN MRED"/>
    <property type="match status" value="1"/>
</dbReference>
<dbReference type="Pfam" id="PF04093">
    <property type="entry name" value="MreD"/>
    <property type="match status" value="1"/>
</dbReference>
<dbReference type="PANTHER" id="PTHR37484:SF1">
    <property type="entry name" value="ROD SHAPE-DETERMINING PROTEIN MRED"/>
    <property type="match status" value="1"/>
</dbReference>
<keyword evidence="7 8" id="KW-0472">Membrane</keyword>
<evidence type="ECO:0000313" key="10">
    <source>
        <dbReference type="Proteomes" id="UP000647424"/>
    </source>
</evidence>
<keyword evidence="10" id="KW-1185">Reference proteome</keyword>
<keyword evidence="5" id="KW-0133">Cell shape</keyword>
<name>A0A927FH84_9BURK</name>
<feature type="transmembrane region" description="Helical" evidence="8">
    <location>
        <begin position="83"/>
        <end position="100"/>
    </location>
</feature>
<dbReference type="NCBIfam" id="TIGR03426">
    <property type="entry name" value="shape_MreD"/>
    <property type="match status" value="1"/>
</dbReference>
<keyword evidence="6 8" id="KW-1133">Transmembrane helix</keyword>
<comment type="caution">
    <text evidence="9">The sequence shown here is derived from an EMBL/GenBank/DDBJ whole genome shotgun (WGS) entry which is preliminary data.</text>
</comment>
<evidence type="ECO:0000313" key="9">
    <source>
        <dbReference type="EMBL" id="MBD8049932.1"/>
    </source>
</evidence>
<protein>
    <submittedName>
        <fullName evidence="9">Rod shape-determining protein MreD</fullName>
    </submittedName>
</protein>
<dbReference type="RefSeq" id="WP_191818365.1">
    <property type="nucleotide sequence ID" value="NZ_JACYFT010000001.1"/>
</dbReference>
<dbReference type="GO" id="GO:0005886">
    <property type="term" value="C:plasma membrane"/>
    <property type="evidence" value="ECO:0007669"/>
    <property type="project" value="UniProtKB-SubCell"/>
</dbReference>
<keyword evidence="4 8" id="KW-0812">Transmembrane</keyword>
<reference evidence="9" key="1">
    <citation type="submission" date="2020-09" db="EMBL/GenBank/DDBJ databases">
        <title>Genome seq and assembly of Limnohabitants sp.</title>
        <authorList>
            <person name="Chhetri G."/>
        </authorList>
    </citation>
    <scope>NUCLEOTIDE SEQUENCE</scope>
    <source>
        <strain evidence="9">JUR4</strain>
    </source>
</reference>
<evidence type="ECO:0000256" key="6">
    <source>
        <dbReference type="ARBA" id="ARBA00022989"/>
    </source>
</evidence>
<dbReference type="GO" id="GO:0008360">
    <property type="term" value="P:regulation of cell shape"/>
    <property type="evidence" value="ECO:0007669"/>
    <property type="project" value="UniProtKB-KW"/>
</dbReference>
<dbReference type="EMBL" id="JACYFT010000001">
    <property type="protein sequence ID" value="MBD8049932.1"/>
    <property type="molecule type" value="Genomic_DNA"/>
</dbReference>
<evidence type="ECO:0000256" key="5">
    <source>
        <dbReference type="ARBA" id="ARBA00022960"/>
    </source>
</evidence>
<dbReference type="InterPro" id="IPR026034">
    <property type="entry name" value="MreD_proteobac"/>
</dbReference>
<organism evidence="9 10">
    <name type="scientific">Limnohabitans radicicola</name>
    <dbReference type="NCBI Taxonomy" id="2771427"/>
    <lineage>
        <taxon>Bacteria</taxon>
        <taxon>Pseudomonadati</taxon>
        <taxon>Pseudomonadota</taxon>
        <taxon>Betaproteobacteria</taxon>
        <taxon>Burkholderiales</taxon>
        <taxon>Comamonadaceae</taxon>
        <taxon>Limnohabitans</taxon>
    </lineage>
</organism>
<comment type="similarity">
    <text evidence="2">Belongs to the MreD family.</text>
</comment>
<dbReference type="PIRSF" id="PIRSF018472">
    <property type="entry name" value="MreD_proteobac"/>
    <property type="match status" value="1"/>
</dbReference>
<evidence type="ECO:0000256" key="4">
    <source>
        <dbReference type="ARBA" id="ARBA00022692"/>
    </source>
</evidence>
<evidence type="ECO:0000256" key="3">
    <source>
        <dbReference type="ARBA" id="ARBA00022475"/>
    </source>
</evidence>
<keyword evidence="3" id="KW-1003">Cell membrane</keyword>
<evidence type="ECO:0000256" key="7">
    <source>
        <dbReference type="ARBA" id="ARBA00023136"/>
    </source>
</evidence>
<evidence type="ECO:0000256" key="1">
    <source>
        <dbReference type="ARBA" id="ARBA00004651"/>
    </source>
</evidence>
<sequence length="173" mass="19389">MIMPAGKPLLLPANPKFIAASLVLALLANMLLGLTGQAWLPDVLAVVLVFWTVYQPRRVGMVIAFLLGLALDVHESALLGQNALSYVCISYMAIFIHRRIQWFPLREQTLQVLPLFVAAAALEWTTRLIVQDAWPHWSQLLAPLLQTALWPLLGAVLLAPQRRPFERDNIRPL</sequence>
<evidence type="ECO:0000256" key="2">
    <source>
        <dbReference type="ARBA" id="ARBA00007776"/>
    </source>
</evidence>
<comment type="subcellular location">
    <subcellularLocation>
        <location evidence="1">Cell membrane</location>
        <topology evidence="1">Multi-pass membrane protein</topology>
    </subcellularLocation>
</comment>